<dbReference type="Gene3D" id="1.25.40.10">
    <property type="entry name" value="Tetratricopeptide repeat domain"/>
    <property type="match status" value="1"/>
</dbReference>
<dbReference type="InterPro" id="IPR006597">
    <property type="entry name" value="Sel1-like"/>
</dbReference>
<gene>
    <name evidence="1" type="ORF">ZBT109_0542</name>
</gene>
<dbReference type="STRING" id="1123510.GCA_000620025_01504"/>
<sequence>MYFMYPYKSITGIITISILAVYSSYSNASMIVYERDDIEKIANENNIKEIEHCAEKGSSACSTILGGAYYWGLSFYDKRININDSIAIRYFKNSLIESLTSRSILSVIIEKERSLESKALLTSAATERYYPAVYRLAHPDYLKTNEIRQESIKWRKIQMDMEPSTGSDEKGFIGSIYLQMTPPDYTNALYWLNRAITEEDDMLAERNIAKLYAEGKGVEKDYITAYMYYDLAGTAGAEEKSKLAELMTPEQVQEGLSRSHEWQDEHHSYRPGYGAWNDMGGIEWHVH</sequence>
<dbReference type="Pfam" id="PF08238">
    <property type="entry name" value="Sel1"/>
    <property type="match status" value="2"/>
</dbReference>
<dbReference type="KEGG" id="zpl:ZBT109_0542"/>
<dbReference type="InterPro" id="IPR011990">
    <property type="entry name" value="TPR-like_helical_dom_sf"/>
</dbReference>
<accession>A0A348HCH8</accession>
<dbReference type="EMBL" id="AP018933">
    <property type="protein sequence ID" value="BBG29330.1"/>
    <property type="molecule type" value="Genomic_DNA"/>
</dbReference>
<keyword evidence="2" id="KW-1185">Reference proteome</keyword>
<proteinExistence type="predicted"/>
<dbReference type="SMART" id="SM00671">
    <property type="entry name" value="SEL1"/>
    <property type="match status" value="2"/>
</dbReference>
<protein>
    <submittedName>
        <fullName evidence="1">Sel1-like protein</fullName>
    </submittedName>
</protein>
<dbReference type="Proteomes" id="UP000267342">
    <property type="component" value="Chromosome"/>
</dbReference>
<organism evidence="1 2">
    <name type="scientific">Zymobacter palmae</name>
    <dbReference type="NCBI Taxonomy" id="33074"/>
    <lineage>
        <taxon>Bacteria</taxon>
        <taxon>Pseudomonadati</taxon>
        <taxon>Pseudomonadota</taxon>
        <taxon>Gammaproteobacteria</taxon>
        <taxon>Oceanospirillales</taxon>
        <taxon>Halomonadaceae</taxon>
        <taxon>Zymobacter group</taxon>
        <taxon>Zymobacter</taxon>
    </lineage>
</organism>
<evidence type="ECO:0000313" key="1">
    <source>
        <dbReference type="EMBL" id="BBG29330.1"/>
    </source>
</evidence>
<dbReference type="AlphaFoldDB" id="A0A348HCH8"/>
<evidence type="ECO:0000313" key="2">
    <source>
        <dbReference type="Proteomes" id="UP000267342"/>
    </source>
</evidence>
<name>A0A348HCH8_9GAMM</name>
<dbReference type="SUPFAM" id="SSF81901">
    <property type="entry name" value="HCP-like"/>
    <property type="match status" value="1"/>
</dbReference>
<reference evidence="1 2" key="1">
    <citation type="submission" date="2018-09" db="EMBL/GenBank/DDBJ databases">
        <title>Zymobacter palmae IAM14233 (=T109) whole genome analysis.</title>
        <authorList>
            <person name="Yanase H."/>
        </authorList>
    </citation>
    <scope>NUCLEOTIDE SEQUENCE [LARGE SCALE GENOMIC DNA]</scope>
    <source>
        <strain evidence="1 2">IAM14233</strain>
    </source>
</reference>